<accession>A0A366IRP7</accession>
<gene>
    <name evidence="8" type="ORF">DFO65_101513</name>
</gene>
<dbReference type="Proteomes" id="UP000253509">
    <property type="component" value="Unassembled WGS sequence"/>
</dbReference>
<evidence type="ECO:0000256" key="6">
    <source>
        <dbReference type="ARBA" id="ARBA00022842"/>
    </source>
</evidence>
<proteinExistence type="inferred from homology"/>
<reference evidence="8 9" key="1">
    <citation type="submission" date="2018-06" db="EMBL/GenBank/DDBJ databases">
        <title>Freshwater and sediment microbial communities from various areas in North America, analyzing microbe dynamics in response to fracking.</title>
        <authorList>
            <person name="Lamendella R."/>
        </authorList>
    </citation>
    <scope>NUCLEOTIDE SEQUENCE [LARGE SCALE GENOMIC DNA]</scope>
    <source>
        <strain evidence="8 9">3b_TX</strain>
    </source>
</reference>
<evidence type="ECO:0000256" key="2">
    <source>
        <dbReference type="ARBA" id="ARBA00001946"/>
    </source>
</evidence>
<dbReference type="PROSITE" id="PS00629">
    <property type="entry name" value="IMP_1"/>
    <property type="match status" value="1"/>
</dbReference>
<dbReference type="InterPro" id="IPR020583">
    <property type="entry name" value="Inositol_monoP_metal-BS"/>
</dbReference>
<comment type="caution">
    <text evidence="8">The sequence shown here is derived from an EMBL/GenBank/DDBJ whole genome shotgun (WGS) entry which is preliminary data.</text>
</comment>
<dbReference type="InterPro" id="IPR051090">
    <property type="entry name" value="Inositol_monoP_superfamily"/>
</dbReference>
<dbReference type="EMBL" id="QNSB01000001">
    <property type="protein sequence ID" value="RBP74787.1"/>
    <property type="molecule type" value="Genomic_DNA"/>
</dbReference>
<feature type="binding site" evidence="7">
    <location>
        <position position="214"/>
    </location>
    <ligand>
        <name>Mg(2+)</name>
        <dbReference type="ChEBI" id="CHEBI:18420"/>
        <label>1</label>
        <note>catalytic</note>
    </ligand>
</feature>
<feature type="binding site" evidence="7">
    <location>
        <position position="66"/>
    </location>
    <ligand>
        <name>Mg(2+)</name>
        <dbReference type="ChEBI" id="CHEBI:18420"/>
        <label>1</label>
        <note>catalytic</note>
    </ligand>
</feature>
<dbReference type="GO" id="GO:0046854">
    <property type="term" value="P:phosphatidylinositol phosphate biosynthetic process"/>
    <property type="evidence" value="ECO:0007669"/>
    <property type="project" value="InterPro"/>
</dbReference>
<evidence type="ECO:0000256" key="5">
    <source>
        <dbReference type="ARBA" id="ARBA00022801"/>
    </source>
</evidence>
<protein>
    <submittedName>
        <fullName evidence="8">Histidinol-phosphatase</fullName>
    </submittedName>
</protein>
<dbReference type="AlphaFoldDB" id="A0A366IRP7"/>
<feature type="binding site" evidence="7">
    <location>
        <position position="84"/>
    </location>
    <ligand>
        <name>Mg(2+)</name>
        <dbReference type="ChEBI" id="CHEBI:18420"/>
        <label>1</label>
        <note>catalytic</note>
    </ligand>
</feature>
<dbReference type="PANTHER" id="PTHR43200:SF6">
    <property type="entry name" value="3'(2'),5'-BISPHOSPHATE NUCLEOTIDASE"/>
    <property type="match status" value="1"/>
</dbReference>
<evidence type="ECO:0000256" key="3">
    <source>
        <dbReference type="ARBA" id="ARBA00009759"/>
    </source>
</evidence>
<comment type="similarity">
    <text evidence="3">Belongs to the inositol monophosphatase superfamily.</text>
</comment>
<evidence type="ECO:0000313" key="8">
    <source>
        <dbReference type="EMBL" id="RBP74787.1"/>
    </source>
</evidence>
<dbReference type="InterPro" id="IPR020550">
    <property type="entry name" value="Inositol_monophosphatase_CS"/>
</dbReference>
<feature type="binding site" evidence="7">
    <location>
        <position position="83"/>
    </location>
    <ligand>
        <name>Mg(2+)</name>
        <dbReference type="ChEBI" id="CHEBI:18420"/>
        <label>1</label>
        <note>catalytic</note>
    </ligand>
</feature>
<dbReference type="SUPFAM" id="SSF56655">
    <property type="entry name" value="Carbohydrate phosphatase"/>
    <property type="match status" value="1"/>
</dbReference>
<dbReference type="Gene3D" id="3.40.190.80">
    <property type="match status" value="1"/>
</dbReference>
<keyword evidence="9" id="KW-1185">Reference proteome</keyword>
<organism evidence="8 9">
    <name type="scientific">Brevibacterium celere</name>
    <dbReference type="NCBI Taxonomy" id="225845"/>
    <lineage>
        <taxon>Bacteria</taxon>
        <taxon>Bacillati</taxon>
        <taxon>Actinomycetota</taxon>
        <taxon>Actinomycetes</taxon>
        <taxon>Micrococcales</taxon>
        <taxon>Brevibacteriaceae</taxon>
        <taxon>Brevibacterium</taxon>
    </lineage>
</organism>
<comment type="cofactor">
    <cofactor evidence="2 7">
        <name>Mg(2+)</name>
        <dbReference type="ChEBI" id="CHEBI:18420"/>
    </cofactor>
</comment>
<feature type="binding site" evidence="7">
    <location>
        <position position="81"/>
    </location>
    <ligand>
        <name>Mg(2+)</name>
        <dbReference type="ChEBI" id="CHEBI:18420"/>
        <label>1</label>
        <note>catalytic</note>
    </ligand>
</feature>
<dbReference type="Pfam" id="PF00459">
    <property type="entry name" value="Inositol_P"/>
    <property type="match status" value="1"/>
</dbReference>
<keyword evidence="6 7" id="KW-0460">Magnesium</keyword>
<dbReference type="GO" id="GO:0052834">
    <property type="term" value="F:inositol monophosphate phosphatase activity"/>
    <property type="evidence" value="ECO:0007669"/>
    <property type="project" value="UniProtKB-EC"/>
</dbReference>
<keyword evidence="4 7" id="KW-0479">Metal-binding</keyword>
<dbReference type="PROSITE" id="PS00630">
    <property type="entry name" value="IMP_2"/>
    <property type="match status" value="1"/>
</dbReference>
<sequence length="264" mass="28692">MTYSDLELAFELADAADKVTLGGFLGVLDIELKSDRSPVTAIDRNAETAIRQLLAQYRPGDAVHGEEHEDTGAGNRQWIIDPIDGTKNFIREVPVWASLISLSVDDIVTVAVVSAPALSRRWWAVRDEGAHAQWFGPGGVRTRKLTVSEVDAFEEASFSYSSMRGWTENGLETGFLDLQRATWRQRAFGDFWSYVLLAEGAVDIAAEPEVPLYDLAAVSLIVEEAGGTFTDISGRRGPGGGSAVATNGILHERVLSVLTDTNTH</sequence>
<dbReference type="PANTHER" id="PTHR43200">
    <property type="entry name" value="PHOSPHATASE"/>
    <property type="match status" value="1"/>
</dbReference>
<dbReference type="GO" id="GO:0046872">
    <property type="term" value="F:metal ion binding"/>
    <property type="evidence" value="ECO:0007669"/>
    <property type="project" value="UniProtKB-KW"/>
</dbReference>
<evidence type="ECO:0000313" key="9">
    <source>
        <dbReference type="Proteomes" id="UP000253509"/>
    </source>
</evidence>
<dbReference type="Gene3D" id="3.30.540.10">
    <property type="entry name" value="Fructose-1,6-Bisphosphatase, subunit A, domain 1"/>
    <property type="match status" value="1"/>
</dbReference>
<comment type="catalytic activity">
    <reaction evidence="1">
        <text>a myo-inositol phosphate + H2O = myo-inositol + phosphate</text>
        <dbReference type="Rhea" id="RHEA:24056"/>
        <dbReference type="ChEBI" id="CHEBI:15377"/>
        <dbReference type="ChEBI" id="CHEBI:17268"/>
        <dbReference type="ChEBI" id="CHEBI:43474"/>
        <dbReference type="ChEBI" id="CHEBI:84139"/>
        <dbReference type="EC" id="3.1.3.25"/>
    </reaction>
</comment>
<name>A0A366IRP7_9MICO</name>
<keyword evidence="5" id="KW-0378">Hydrolase</keyword>
<dbReference type="GO" id="GO:0000105">
    <property type="term" value="P:L-histidine biosynthetic process"/>
    <property type="evidence" value="ECO:0007669"/>
    <property type="project" value="TreeGrafter"/>
</dbReference>
<dbReference type="InterPro" id="IPR000760">
    <property type="entry name" value="Inositol_monophosphatase-like"/>
</dbReference>
<evidence type="ECO:0000256" key="4">
    <source>
        <dbReference type="ARBA" id="ARBA00022723"/>
    </source>
</evidence>
<evidence type="ECO:0000256" key="1">
    <source>
        <dbReference type="ARBA" id="ARBA00001033"/>
    </source>
</evidence>
<evidence type="ECO:0000256" key="7">
    <source>
        <dbReference type="PIRSR" id="PIRSR600760-2"/>
    </source>
</evidence>
<dbReference type="PRINTS" id="PR00377">
    <property type="entry name" value="IMPHPHTASES"/>
</dbReference>